<dbReference type="GO" id="GO:0000731">
    <property type="term" value="P:DNA synthesis involved in DNA repair"/>
    <property type="evidence" value="ECO:0007669"/>
    <property type="project" value="TreeGrafter"/>
</dbReference>
<dbReference type="SUPFAM" id="SSF52540">
    <property type="entry name" value="P-loop containing nucleoside triphosphate hydrolases"/>
    <property type="match status" value="1"/>
</dbReference>
<proteinExistence type="predicted"/>
<dbReference type="InterPro" id="IPR027417">
    <property type="entry name" value="P-loop_NTPase"/>
</dbReference>
<dbReference type="InterPro" id="IPR026866">
    <property type="entry name" value="CR006_AAA"/>
</dbReference>
<dbReference type="CDD" id="cd00267">
    <property type="entry name" value="ABC_ATPase"/>
    <property type="match status" value="1"/>
</dbReference>
<dbReference type="PANTHER" id="PTHR32182:SF22">
    <property type="entry name" value="ATP-DEPENDENT ENDONUCLEASE, OLD FAMILY-RELATED"/>
    <property type="match status" value="1"/>
</dbReference>
<dbReference type="GO" id="GO:0006302">
    <property type="term" value="P:double-strand break repair"/>
    <property type="evidence" value="ECO:0007669"/>
    <property type="project" value="TreeGrafter"/>
</dbReference>
<dbReference type="PANTHER" id="PTHR32182">
    <property type="entry name" value="DNA REPLICATION AND REPAIR PROTEIN RECF"/>
    <property type="match status" value="1"/>
</dbReference>
<sequence>MPALQKIIDIQKVGRFEKLNVPGSLRFSPVALVFGENGWGKSTLADILRSLTRNQPDIIRGRETLATGGRQKVILLVDGQQSAFDGSAWTGPRPRIAVFDQVFINENVYSGDSVSHDHLKRQYGLVVGAEGVALIGQIQTVDKELKEVGQLLKEKEGVLQATAATLGLPRMSASDFAGLARLEDADNVIAEKEREVRRATEKEQIRTANLPQPLPVPTSAADLTAALVQSVDGVAADLHRRLQDHIARHAAGRDAPPHEAWLEAGLAFDDTQGCPYCGQELRDRSLIDLYRDYFSAAYKALAAEVKQRRQTLERYRRGEFRLAIGTRTDANRAAIGNLKTLTGEGCEATLDIEALSDAMDTTAAALDRVFQQKQQDLITPVAADEYENLSHQWDGGRAAIVAYNHEIASYGERIEGLRCAQAGVNLDSVKNELAVLQARRKRYEANTAAIVADRQTLMDRQKALKDSKDGLRDQLTAHTKRVTEGLGATINAYLDRLGAGFQIDYQPPNYRGKEPAAEYAILINRTPVPPRADDIAGPSFKNTLSSGDKSVLALALFLATVNTDPHLTETIVVLDDPFTSMDEFRRTFTVNEINKLTNRAAQVFVFSHELGFLRLLWDRIDQGKITSCAIQTGAPGMASLATFDLEQATRPRNETERMKMIQFIDATEGDPAEIRALLRKVLEHFYRNGDPELFHADEMLDGIIRKIEGAPTEYRYKRALDQLKDINFYTRNFHHAPVPGGVTENTQVEELKTYCRRVRDLTRGTP</sequence>
<dbReference type="Proteomes" id="UP000588017">
    <property type="component" value="Unassembled WGS sequence"/>
</dbReference>
<dbReference type="Pfam" id="PF13166">
    <property type="entry name" value="AAA_13"/>
    <property type="match status" value="1"/>
</dbReference>
<dbReference type="RefSeq" id="WP_183336748.1">
    <property type="nucleotide sequence ID" value="NZ_BMHX01000019.1"/>
</dbReference>
<dbReference type="EMBL" id="JACHEH010000020">
    <property type="protein sequence ID" value="MBB6169926.1"/>
    <property type="molecule type" value="Genomic_DNA"/>
</dbReference>
<evidence type="ECO:0000313" key="2">
    <source>
        <dbReference type="EMBL" id="MBB6169926.1"/>
    </source>
</evidence>
<accession>A0A841KJ10</accession>
<evidence type="ECO:0000313" key="3">
    <source>
        <dbReference type="Proteomes" id="UP000588017"/>
    </source>
</evidence>
<keyword evidence="3" id="KW-1185">Reference proteome</keyword>
<protein>
    <submittedName>
        <fullName evidence="2">Wobble nucleotide-excising tRNase</fullName>
    </submittedName>
</protein>
<comment type="caution">
    <text evidence="2">The sequence shown here is derived from an EMBL/GenBank/DDBJ whole genome shotgun (WGS) entry which is preliminary data.</text>
</comment>
<dbReference type="AlphaFoldDB" id="A0A841KJ10"/>
<gene>
    <name evidence="2" type="ORF">HNQ73_003589</name>
</gene>
<reference evidence="2 3" key="1">
    <citation type="submission" date="2020-08" db="EMBL/GenBank/DDBJ databases">
        <title>Genomic Encyclopedia of Type Strains, Phase IV (KMG-IV): sequencing the most valuable type-strain genomes for metagenomic binning, comparative biology and taxonomic classification.</title>
        <authorList>
            <person name="Goeker M."/>
        </authorList>
    </citation>
    <scope>NUCLEOTIDE SEQUENCE [LARGE SCALE GENOMIC DNA]</scope>
    <source>
        <strain evidence="2 3">DSM 101465</strain>
    </source>
</reference>
<feature type="domain" description="Protein CR006 P-loop" evidence="1">
    <location>
        <begin position="256"/>
        <end position="622"/>
    </location>
</feature>
<evidence type="ECO:0000259" key="1">
    <source>
        <dbReference type="Pfam" id="PF13166"/>
    </source>
</evidence>
<name>A0A841KJ10_9HYPH</name>
<dbReference type="Gene3D" id="3.40.50.300">
    <property type="entry name" value="P-loop containing nucleotide triphosphate hydrolases"/>
    <property type="match status" value="1"/>
</dbReference>
<organism evidence="2 3">
    <name type="scientific">Chelatococcus composti</name>
    <dbReference type="NCBI Taxonomy" id="1743235"/>
    <lineage>
        <taxon>Bacteria</taxon>
        <taxon>Pseudomonadati</taxon>
        <taxon>Pseudomonadota</taxon>
        <taxon>Alphaproteobacteria</taxon>
        <taxon>Hyphomicrobiales</taxon>
        <taxon>Chelatococcaceae</taxon>
        <taxon>Chelatococcus</taxon>
    </lineage>
</organism>